<accession>A0AAV5THW3</accession>
<protein>
    <submittedName>
        <fullName evidence="1">Uncharacterized protein</fullName>
    </submittedName>
</protein>
<organism evidence="1 2">
    <name type="scientific">Pristionchus entomophagus</name>
    <dbReference type="NCBI Taxonomy" id="358040"/>
    <lineage>
        <taxon>Eukaryota</taxon>
        <taxon>Metazoa</taxon>
        <taxon>Ecdysozoa</taxon>
        <taxon>Nematoda</taxon>
        <taxon>Chromadorea</taxon>
        <taxon>Rhabditida</taxon>
        <taxon>Rhabditina</taxon>
        <taxon>Diplogasteromorpha</taxon>
        <taxon>Diplogasteroidea</taxon>
        <taxon>Neodiplogasteridae</taxon>
        <taxon>Pristionchus</taxon>
    </lineage>
</organism>
<evidence type="ECO:0000313" key="2">
    <source>
        <dbReference type="Proteomes" id="UP001432027"/>
    </source>
</evidence>
<reference evidence="1" key="1">
    <citation type="submission" date="2023-10" db="EMBL/GenBank/DDBJ databases">
        <title>Genome assembly of Pristionchus species.</title>
        <authorList>
            <person name="Yoshida K."/>
            <person name="Sommer R.J."/>
        </authorList>
    </citation>
    <scope>NUCLEOTIDE SEQUENCE</scope>
    <source>
        <strain evidence="1">RS0144</strain>
    </source>
</reference>
<feature type="non-terminal residue" evidence="1">
    <location>
        <position position="61"/>
    </location>
</feature>
<keyword evidence="2" id="KW-1185">Reference proteome</keyword>
<proteinExistence type="predicted"/>
<feature type="non-terminal residue" evidence="1">
    <location>
        <position position="1"/>
    </location>
</feature>
<dbReference type="AlphaFoldDB" id="A0AAV5THW3"/>
<sequence length="61" mass="7026">NSSPSHDNCLEVIRLHYRPRSNSEIMGHNKTDSTAEVKRIRYQTRSSTVPSKSNRSCEHQV</sequence>
<dbReference type="EMBL" id="BTSX01000004">
    <property type="protein sequence ID" value="GMS93900.1"/>
    <property type="molecule type" value="Genomic_DNA"/>
</dbReference>
<dbReference type="Proteomes" id="UP001432027">
    <property type="component" value="Unassembled WGS sequence"/>
</dbReference>
<gene>
    <name evidence="1" type="ORF">PENTCL1PPCAC_16075</name>
</gene>
<comment type="caution">
    <text evidence="1">The sequence shown here is derived from an EMBL/GenBank/DDBJ whole genome shotgun (WGS) entry which is preliminary data.</text>
</comment>
<evidence type="ECO:0000313" key="1">
    <source>
        <dbReference type="EMBL" id="GMS93900.1"/>
    </source>
</evidence>
<name>A0AAV5THW3_9BILA</name>